<dbReference type="InterPro" id="IPR050595">
    <property type="entry name" value="Bact_response_regulator"/>
</dbReference>
<dbReference type="PROSITE" id="PS50110">
    <property type="entry name" value="RESPONSE_REGULATORY"/>
    <property type="match status" value="1"/>
</dbReference>
<dbReference type="PANTHER" id="PTHR44591:SF3">
    <property type="entry name" value="RESPONSE REGULATORY DOMAIN-CONTAINING PROTEIN"/>
    <property type="match status" value="1"/>
</dbReference>
<dbReference type="SUPFAM" id="SSF52172">
    <property type="entry name" value="CheY-like"/>
    <property type="match status" value="1"/>
</dbReference>
<reference evidence="3" key="1">
    <citation type="submission" date="2018-06" db="EMBL/GenBank/DDBJ databases">
        <authorList>
            <person name="Zhirakovskaya E."/>
        </authorList>
    </citation>
    <scope>NUCLEOTIDE SEQUENCE</scope>
</reference>
<dbReference type="InterPro" id="IPR011006">
    <property type="entry name" value="CheY-like_superfamily"/>
</dbReference>
<name>A0A3B1AVY7_9ZZZZ</name>
<dbReference type="InterPro" id="IPR001789">
    <property type="entry name" value="Sig_transdc_resp-reg_receiver"/>
</dbReference>
<dbReference type="EMBL" id="UOFT01000054">
    <property type="protein sequence ID" value="VAW96966.1"/>
    <property type="molecule type" value="Genomic_DNA"/>
</dbReference>
<dbReference type="Gene3D" id="3.40.50.2300">
    <property type="match status" value="1"/>
</dbReference>
<sequence length="372" mass="42683">MTQKETILAVDKNEEVLALYRQHAKEQGYKTIFAHSAEEALTMLEQVKVDLVISEVLLPELDGYELCRQLKANPQTSKIPFVFVSEMTELEELIVGYSLGADEYITKPVVYDQFILKIQHILRVNKKNEEVQQQLDNYYKTAMQAMTYSSEIGIILEFYKVCISARSFRELANYIFMSVKQLDLKCSFQVYDNNNKPIGFTEQGELPPLEMEIMSLARGQSRFYDFGVRTIVSYENFSLLIKNMPIDDTDKYGRLKDILGTLCDAISSRVDYIFANDSLMQKQEVVESVSITMMDVDSSFKKLQKQNVAAIEDMLEELEEALLILGLTEHQEENILSIAQNCLGKTHQAFCHGVEINSKLEELHKRLVTIID</sequence>
<evidence type="ECO:0000256" key="1">
    <source>
        <dbReference type="ARBA" id="ARBA00022553"/>
    </source>
</evidence>
<dbReference type="Pfam" id="PF00072">
    <property type="entry name" value="Response_reg"/>
    <property type="match status" value="1"/>
</dbReference>
<evidence type="ECO:0000259" key="2">
    <source>
        <dbReference type="PROSITE" id="PS50110"/>
    </source>
</evidence>
<organism evidence="3">
    <name type="scientific">hydrothermal vent metagenome</name>
    <dbReference type="NCBI Taxonomy" id="652676"/>
    <lineage>
        <taxon>unclassified sequences</taxon>
        <taxon>metagenomes</taxon>
        <taxon>ecological metagenomes</taxon>
    </lineage>
</organism>
<gene>
    <name evidence="3" type="ORF">MNBD_GAMMA23-1395</name>
</gene>
<accession>A0A3B1AVY7</accession>
<dbReference type="GO" id="GO:0000160">
    <property type="term" value="P:phosphorelay signal transduction system"/>
    <property type="evidence" value="ECO:0007669"/>
    <property type="project" value="InterPro"/>
</dbReference>
<dbReference type="PANTHER" id="PTHR44591">
    <property type="entry name" value="STRESS RESPONSE REGULATOR PROTEIN 1"/>
    <property type="match status" value="1"/>
</dbReference>
<dbReference type="AlphaFoldDB" id="A0A3B1AVY7"/>
<evidence type="ECO:0000313" key="3">
    <source>
        <dbReference type="EMBL" id="VAW96966.1"/>
    </source>
</evidence>
<dbReference type="SMART" id="SM00448">
    <property type="entry name" value="REC"/>
    <property type="match status" value="1"/>
</dbReference>
<protein>
    <recommendedName>
        <fullName evidence="2">Response regulatory domain-containing protein</fullName>
    </recommendedName>
</protein>
<keyword evidence="1" id="KW-0597">Phosphoprotein</keyword>
<proteinExistence type="predicted"/>
<feature type="domain" description="Response regulatory" evidence="2">
    <location>
        <begin position="6"/>
        <end position="122"/>
    </location>
</feature>